<evidence type="ECO:0000313" key="6">
    <source>
        <dbReference type="Proteomes" id="UP000627838"/>
    </source>
</evidence>
<dbReference type="InterPro" id="IPR037923">
    <property type="entry name" value="HTH-like"/>
</dbReference>
<dbReference type="InterPro" id="IPR003313">
    <property type="entry name" value="AraC-bd"/>
</dbReference>
<keyword evidence="2" id="KW-0238">DNA-binding</keyword>
<dbReference type="SUPFAM" id="SSF51215">
    <property type="entry name" value="Regulatory protein AraC"/>
    <property type="match status" value="1"/>
</dbReference>
<keyword evidence="1" id="KW-0805">Transcription regulation</keyword>
<dbReference type="Gene3D" id="2.60.120.10">
    <property type="entry name" value="Jelly Rolls"/>
    <property type="match status" value="1"/>
</dbReference>
<name>A0ABR9JY44_9ACTN</name>
<organism evidence="5 6">
    <name type="scientific">Actinomadura algeriensis</name>
    <dbReference type="NCBI Taxonomy" id="1679523"/>
    <lineage>
        <taxon>Bacteria</taxon>
        <taxon>Bacillati</taxon>
        <taxon>Actinomycetota</taxon>
        <taxon>Actinomycetes</taxon>
        <taxon>Streptosporangiales</taxon>
        <taxon>Thermomonosporaceae</taxon>
        <taxon>Actinomadura</taxon>
    </lineage>
</organism>
<dbReference type="Pfam" id="PF12833">
    <property type="entry name" value="HTH_18"/>
    <property type="match status" value="1"/>
</dbReference>
<dbReference type="InterPro" id="IPR009057">
    <property type="entry name" value="Homeodomain-like_sf"/>
</dbReference>
<evidence type="ECO:0000313" key="5">
    <source>
        <dbReference type="EMBL" id="MBE1535308.1"/>
    </source>
</evidence>
<dbReference type="EMBL" id="JADBDZ010000001">
    <property type="protein sequence ID" value="MBE1535308.1"/>
    <property type="molecule type" value="Genomic_DNA"/>
</dbReference>
<dbReference type="RefSeq" id="WP_318784330.1">
    <property type="nucleotide sequence ID" value="NZ_JADBDZ010000001.1"/>
</dbReference>
<evidence type="ECO:0000259" key="4">
    <source>
        <dbReference type="PROSITE" id="PS01124"/>
    </source>
</evidence>
<dbReference type="InterPro" id="IPR014710">
    <property type="entry name" value="RmlC-like_jellyroll"/>
</dbReference>
<evidence type="ECO:0000256" key="2">
    <source>
        <dbReference type="ARBA" id="ARBA00023125"/>
    </source>
</evidence>
<dbReference type="Pfam" id="PF02311">
    <property type="entry name" value="AraC_binding"/>
    <property type="match status" value="1"/>
</dbReference>
<keyword evidence="3" id="KW-0804">Transcription</keyword>
<dbReference type="PANTHER" id="PTHR46796">
    <property type="entry name" value="HTH-TYPE TRANSCRIPTIONAL ACTIVATOR RHAS-RELATED"/>
    <property type="match status" value="1"/>
</dbReference>
<comment type="caution">
    <text evidence="5">The sequence shown here is derived from an EMBL/GenBank/DDBJ whole genome shotgun (WGS) entry which is preliminary data.</text>
</comment>
<dbReference type="SUPFAM" id="SSF46689">
    <property type="entry name" value="Homeodomain-like"/>
    <property type="match status" value="2"/>
</dbReference>
<protein>
    <submittedName>
        <fullName evidence="5">AraC-like DNA-binding protein</fullName>
    </submittedName>
</protein>
<gene>
    <name evidence="5" type="ORF">H4W34_005141</name>
</gene>
<dbReference type="PANTHER" id="PTHR46796:SF2">
    <property type="entry name" value="TRANSCRIPTIONAL REGULATORY PROTEIN"/>
    <property type="match status" value="1"/>
</dbReference>
<keyword evidence="6" id="KW-1185">Reference proteome</keyword>
<sequence>MTGEVAHYWRHPALPGVGLLKARFVTHRYARHAHEGYAIGVIVAGVEEFECAGGAERAGPGAVVAVNPGAVHTGQAGGPEGWAYRMTYPSVDVLTEIAAELGLPRGTPAFPRPVLDDPESARRLRAVHRAGERGDALAASTMLRTAYAGLLRRHAVRYPAAGPPDAPPVLPPAVRDARDVLHASLVDPPTLEELAAAVGTRPFPLLRAFREATGLPPHAYLNQARVRAACALLDEGLRPGEVAARTGFADQAHLTRHFKRTMGVPPGAYRAARGFGSVGAREPHEAG</sequence>
<evidence type="ECO:0000256" key="1">
    <source>
        <dbReference type="ARBA" id="ARBA00023015"/>
    </source>
</evidence>
<dbReference type="Gene3D" id="1.10.10.60">
    <property type="entry name" value="Homeodomain-like"/>
    <property type="match status" value="2"/>
</dbReference>
<proteinExistence type="predicted"/>
<reference evidence="5 6" key="1">
    <citation type="submission" date="2020-10" db="EMBL/GenBank/DDBJ databases">
        <title>Sequencing the genomes of 1000 actinobacteria strains.</title>
        <authorList>
            <person name="Klenk H.-P."/>
        </authorList>
    </citation>
    <scope>NUCLEOTIDE SEQUENCE [LARGE SCALE GENOMIC DNA]</scope>
    <source>
        <strain evidence="5 6">DSM 46744</strain>
    </source>
</reference>
<accession>A0ABR9JY44</accession>
<dbReference type="InterPro" id="IPR050204">
    <property type="entry name" value="AraC_XylS_family_regulators"/>
</dbReference>
<evidence type="ECO:0000256" key="3">
    <source>
        <dbReference type="ARBA" id="ARBA00023163"/>
    </source>
</evidence>
<dbReference type="InterPro" id="IPR018060">
    <property type="entry name" value="HTH_AraC"/>
</dbReference>
<feature type="domain" description="HTH araC/xylS-type" evidence="4">
    <location>
        <begin position="175"/>
        <end position="272"/>
    </location>
</feature>
<dbReference type="SMART" id="SM00342">
    <property type="entry name" value="HTH_ARAC"/>
    <property type="match status" value="1"/>
</dbReference>
<dbReference type="Proteomes" id="UP000627838">
    <property type="component" value="Unassembled WGS sequence"/>
</dbReference>
<dbReference type="PROSITE" id="PS01124">
    <property type="entry name" value="HTH_ARAC_FAMILY_2"/>
    <property type="match status" value="1"/>
</dbReference>